<sequence length="100" mass="10778">MWHMPEQCTHDCMGGTVSVSVLLYFSQVGTALALTRLIRHRVACTTCSTIAHVKPLETYPLDSLSACALCRVAWVQLAGTVGATGGDVCFFNVSLDLCQQ</sequence>
<organism evidence="1 2">
    <name type="scientific">Candidatus Magnetobacterium bavaricum</name>
    <dbReference type="NCBI Taxonomy" id="29290"/>
    <lineage>
        <taxon>Bacteria</taxon>
        <taxon>Pseudomonadati</taxon>
        <taxon>Nitrospirota</taxon>
        <taxon>Thermodesulfovibrionia</taxon>
        <taxon>Thermodesulfovibrionales</taxon>
        <taxon>Candidatus Magnetobacteriaceae</taxon>
        <taxon>Candidatus Magnetobacterium</taxon>
    </lineage>
</organism>
<proteinExistence type="predicted"/>
<dbReference type="AlphaFoldDB" id="A0A0F3GRT2"/>
<keyword evidence="2" id="KW-1185">Reference proteome</keyword>
<dbReference type="EMBL" id="LACI01001913">
    <property type="protein sequence ID" value="KJU83408.1"/>
    <property type="molecule type" value="Genomic_DNA"/>
</dbReference>
<reference evidence="1 2" key="1">
    <citation type="submission" date="2015-02" db="EMBL/GenBank/DDBJ databases">
        <title>Single-cell genomics of uncultivated deep-branching MTB reveals a conserved set of magnetosome genes.</title>
        <authorList>
            <person name="Kolinko S."/>
            <person name="Richter M."/>
            <person name="Glockner F.O."/>
            <person name="Brachmann A."/>
            <person name="Schuler D."/>
        </authorList>
    </citation>
    <scope>NUCLEOTIDE SEQUENCE [LARGE SCALE GENOMIC DNA]</scope>
    <source>
        <strain evidence="1">TM-1</strain>
    </source>
</reference>
<comment type="caution">
    <text evidence="1">The sequence shown here is derived from an EMBL/GenBank/DDBJ whole genome shotgun (WGS) entry which is preliminary data.</text>
</comment>
<accession>A0A0F3GRT2</accession>
<dbReference type="Proteomes" id="UP000033423">
    <property type="component" value="Unassembled WGS sequence"/>
</dbReference>
<protein>
    <submittedName>
        <fullName evidence="1">Uncharacterized protein</fullName>
    </submittedName>
</protein>
<gene>
    <name evidence="1" type="ORF">MBAV_004397</name>
</gene>
<name>A0A0F3GRT2_9BACT</name>
<evidence type="ECO:0000313" key="1">
    <source>
        <dbReference type="EMBL" id="KJU83408.1"/>
    </source>
</evidence>
<evidence type="ECO:0000313" key="2">
    <source>
        <dbReference type="Proteomes" id="UP000033423"/>
    </source>
</evidence>